<sequence>MLYFVQQSSMGCRIPVPEKNAASLPKIRRNAVTLLGQILSKSGLCLQDMLRKSGLDNQDTLDIVDFLRLLESFAIEVCDESLHMSKRPLLPGTNDHVLSHLGKCHNLQNALQELAASYNFIHGGAYNKVERRDREILYIIDDRQFPYLDESQPEHIRFNLDCVLLYVHGVVCALGGHSAAHSLVKVQSRADNGDNSVLQAAFGHLPLKFGASCYVLHYQIGMADHALQWQAPLTLSHVYNQLQFHLGQNNAGHLVRRVRGLLETGIQSQDAIASELGYSVATLRRKLAESQSSFRQCREQVLNQEAKTLLARHLSLEEVALRLHFSDARSFNRAFKTWNGITPRDYIDSLAKSN</sequence>
<dbReference type="Pfam" id="PF12625">
    <property type="entry name" value="Arabinose_bd"/>
    <property type="match status" value="1"/>
</dbReference>
<dbReference type="SUPFAM" id="SSF46689">
    <property type="entry name" value="Homeodomain-like"/>
    <property type="match status" value="1"/>
</dbReference>
<dbReference type="PROSITE" id="PS01124">
    <property type="entry name" value="HTH_ARAC_FAMILY_2"/>
    <property type="match status" value="1"/>
</dbReference>
<evidence type="ECO:0000259" key="4">
    <source>
        <dbReference type="PROSITE" id="PS01124"/>
    </source>
</evidence>
<evidence type="ECO:0000313" key="5">
    <source>
        <dbReference type="EMBL" id="GAA0376313.1"/>
    </source>
</evidence>
<evidence type="ECO:0000256" key="3">
    <source>
        <dbReference type="ARBA" id="ARBA00023163"/>
    </source>
</evidence>
<protein>
    <recommendedName>
        <fullName evidence="4">HTH araC/xylS-type domain-containing protein</fullName>
    </recommendedName>
</protein>
<comment type="caution">
    <text evidence="5">The sequence shown here is derived from an EMBL/GenBank/DDBJ whole genome shotgun (WGS) entry which is preliminary data.</text>
</comment>
<keyword evidence="3" id="KW-0804">Transcription</keyword>
<dbReference type="PANTHER" id="PTHR47894">
    <property type="entry name" value="HTH-TYPE TRANSCRIPTIONAL REGULATOR GADX"/>
    <property type="match status" value="1"/>
</dbReference>
<feature type="domain" description="HTH araC/xylS-type" evidence="4">
    <location>
        <begin position="252"/>
        <end position="349"/>
    </location>
</feature>
<dbReference type="PANTHER" id="PTHR47894:SF1">
    <property type="entry name" value="HTH-TYPE TRANSCRIPTIONAL REGULATOR VQSM"/>
    <property type="match status" value="1"/>
</dbReference>
<dbReference type="RefSeq" id="WP_343847665.1">
    <property type="nucleotide sequence ID" value="NZ_BAAAEI010000033.1"/>
</dbReference>
<dbReference type="SMART" id="SM00342">
    <property type="entry name" value="HTH_ARAC"/>
    <property type="match status" value="1"/>
</dbReference>
<dbReference type="Pfam" id="PF12833">
    <property type="entry name" value="HTH_18"/>
    <property type="match status" value="1"/>
</dbReference>
<reference evidence="5 6" key="1">
    <citation type="journal article" date="2019" name="Int. J. Syst. Evol. Microbiol.">
        <title>The Global Catalogue of Microorganisms (GCM) 10K type strain sequencing project: providing services to taxonomists for standard genome sequencing and annotation.</title>
        <authorList>
            <consortium name="The Broad Institute Genomics Platform"/>
            <consortium name="The Broad Institute Genome Sequencing Center for Infectious Disease"/>
            <person name="Wu L."/>
            <person name="Ma J."/>
        </authorList>
    </citation>
    <scope>NUCLEOTIDE SEQUENCE [LARGE SCALE GENOMIC DNA]</scope>
    <source>
        <strain evidence="5 6">JCM 13378</strain>
    </source>
</reference>
<dbReference type="EMBL" id="BAAAEI010000033">
    <property type="protein sequence ID" value="GAA0376313.1"/>
    <property type="molecule type" value="Genomic_DNA"/>
</dbReference>
<keyword evidence="6" id="KW-1185">Reference proteome</keyword>
<evidence type="ECO:0000256" key="2">
    <source>
        <dbReference type="ARBA" id="ARBA00023125"/>
    </source>
</evidence>
<evidence type="ECO:0000313" key="6">
    <source>
        <dbReference type="Proteomes" id="UP001501757"/>
    </source>
</evidence>
<evidence type="ECO:0000256" key="1">
    <source>
        <dbReference type="ARBA" id="ARBA00023015"/>
    </source>
</evidence>
<organism evidence="5 6">
    <name type="scientific">Bowmanella denitrificans</name>
    <dbReference type="NCBI Taxonomy" id="366582"/>
    <lineage>
        <taxon>Bacteria</taxon>
        <taxon>Pseudomonadati</taxon>
        <taxon>Pseudomonadota</taxon>
        <taxon>Gammaproteobacteria</taxon>
        <taxon>Alteromonadales</taxon>
        <taxon>Alteromonadaceae</taxon>
        <taxon>Bowmanella</taxon>
    </lineage>
</organism>
<dbReference type="InterPro" id="IPR032687">
    <property type="entry name" value="AraC-type_N"/>
</dbReference>
<accession>A0ABN0XXY0</accession>
<dbReference type="Proteomes" id="UP001501757">
    <property type="component" value="Unassembled WGS sequence"/>
</dbReference>
<keyword evidence="1" id="KW-0805">Transcription regulation</keyword>
<dbReference type="Gene3D" id="1.10.10.60">
    <property type="entry name" value="Homeodomain-like"/>
    <property type="match status" value="1"/>
</dbReference>
<proteinExistence type="predicted"/>
<keyword evidence="2" id="KW-0238">DNA-binding</keyword>
<gene>
    <name evidence="5" type="ORF">GCM10009092_45570</name>
</gene>
<name>A0ABN0XXY0_9ALTE</name>
<dbReference type="InterPro" id="IPR009057">
    <property type="entry name" value="Homeodomain-like_sf"/>
</dbReference>
<dbReference type="InterPro" id="IPR018060">
    <property type="entry name" value="HTH_AraC"/>
</dbReference>